<dbReference type="GO" id="GO:0030422">
    <property type="term" value="P:siRNA processing"/>
    <property type="evidence" value="ECO:0007669"/>
    <property type="project" value="TreeGrafter"/>
</dbReference>
<evidence type="ECO:0000256" key="2">
    <source>
        <dbReference type="ARBA" id="ARBA00022484"/>
    </source>
</evidence>
<dbReference type="GO" id="GO:0003723">
    <property type="term" value="F:RNA binding"/>
    <property type="evidence" value="ECO:0007669"/>
    <property type="project" value="UniProtKB-KW"/>
</dbReference>
<evidence type="ECO:0000313" key="12">
    <source>
        <dbReference type="WBParaSite" id="PDA_v2.g15129.t1"/>
    </source>
</evidence>
<sequence length="485" mass="56392">MIDCSFFVVCSSRTFQPILAVVLSLRPLIRVGTFLSILGYYRCYFLAGSKGYVSEFRQSCGRIDSKSIPRIMSRLGQCFTQSRPLGIKVERGSYSGIYDYTGGEDSNGNPHIFSDGCGMVSEMHEPEQHKRMCNPIFELMEYHIESTISSLVDKSNAFVTLNEFPQYILYDRLYYFDVTEEPFFRSLLCSAALSSLHRLIDETCFLQYGQVFIQYTSNFALKFPIQHAKKLIHKGPVMITKKFNGIREPFRRICSFPSDEIRKKASAYYRIAYNNGKFLSFAWLAYDVLTYTRQKYLLKTGNFKLSLCPIIDYLSNYINDFCLDKLLFIFRKWIIKHSITYDPNNNNNEKGFYAVEDCIVNLEEHSGKIGKMFWNLIQFLMTRNFGFSERISMKPVAKNYLEPSQCRILYFAAQYTFYPLAVNRRFDGLPGTLEDQKTIQKITEGSVFLVEIPRSCVNYKQLFGQLALKCDCKYLVFRKNVILIF</sequence>
<dbReference type="WBParaSite" id="PDA_v2.g15129.t1">
    <property type="protein sequence ID" value="PDA_v2.g15129.t1"/>
    <property type="gene ID" value="PDA_v2.g15129"/>
</dbReference>
<dbReference type="GO" id="GO:0031380">
    <property type="term" value="C:nuclear RNA-directed RNA polymerase complex"/>
    <property type="evidence" value="ECO:0007669"/>
    <property type="project" value="TreeGrafter"/>
</dbReference>
<keyword evidence="5 8" id="KW-0694">RNA-binding</keyword>
<dbReference type="EC" id="2.7.7.48" evidence="8"/>
<evidence type="ECO:0000256" key="8">
    <source>
        <dbReference type="RuleBase" id="RU363098"/>
    </source>
</evidence>
<dbReference type="Proteomes" id="UP000887578">
    <property type="component" value="Unplaced"/>
</dbReference>
<comment type="similarity">
    <text evidence="1 8">Belongs to the RdRP family.</text>
</comment>
<name>A0A914PAM2_9BILA</name>
<evidence type="ECO:0000256" key="3">
    <source>
        <dbReference type="ARBA" id="ARBA00022679"/>
    </source>
</evidence>
<dbReference type="Pfam" id="PF26253">
    <property type="entry name" value="RdRP_head"/>
    <property type="match status" value="1"/>
</dbReference>
<evidence type="ECO:0000256" key="5">
    <source>
        <dbReference type="ARBA" id="ARBA00022884"/>
    </source>
</evidence>
<evidence type="ECO:0000259" key="10">
    <source>
        <dbReference type="Pfam" id="PF26253"/>
    </source>
</evidence>
<dbReference type="PANTHER" id="PTHR23079:SF57">
    <property type="entry name" value="RNA-DIRECTED RNA POLYMERASE"/>
    <property type="match status" value="1"/>
</dbReference>
<dbReference type="InterPro" id="IPR007855">
    <property type="entry name" value="RDRP"/>
</dbReference>
<evidence type="ECO:0000313" key="11">
    <source>
        <dbReference type="Proteomes" id="UP000887578"/>
    </source>
</evidence>
<proteinExistence type="inferred from homology"/>
<dbReference type="InterPro" id="IPR058752">
    <property type="entry name" value="RDRP_C_head"/>
</dbReference>
<keyword evidence="11" id="KW-1185">Reference proteome</keyword>
<reference evidence="12" key="1">
    <citation type="submission" date="2022-11" db="UniProtKB">
        <authorList>
            <consortium name="WormBaseParasite"/>
        </authorList>
    </citation>
    <scope>IDENTIFICATION</scope>
</reference>
<dbReference type="Pfam" id="PF05183">
    <property type="entry name" value="RdRP"/>
    <property type="match status" value="1"/>
</dbReference>
<feature type="domain" description="RDRP core" evidence="9">
    <location>
        <begin position="41"/>
        <end position="123"/>
    </location>
</feature>
<dbReference type="AlphaFoldDB" id="A0A914PAM2"/>
<dbReference type="PANTHER" id="PTHR23079">
    <property type="entry name" value="RNA-DEPENDENT RNA POLYMERASE"/>
    <property type="match status" value="1"/>
</dbReference>
<evidence type="ECO:0000256" key="7">
    <source>
        <dbReference type="ARBA" id="ARBA00048744"/>
    </source>
</evidence>
<evidence type="ECO:0000256" key="4">
    <source>
        <dbReference type="ARBA" id="ARBA00022695"/>
    </source>
</evidence>
<keyword evidence="2 8" id="KW-0696">RNA-directed RNA polymerase</keyword>
<evidence type="ECO:0000256" key="6">
    <source>
        <dbReference type="ARBA" id="ARBA00023158"/>
    </source>
</evidence>
<keyword evidence="6" id="KW-0943">RNA-mediated gene silencing</keyword>
<dbReference type="GO" id="GO:0003968">
    <property type="term" value="F:RNA-directed RNA polymerase activity"/>
    <property type="evidence" value="ECO:0007669"/>
    <property type="project" value="UniProtKB-KW"/>
</dbReference>
<evidence type="ECO:0000256" key="1">
    <source>
        <dbReference type="ARBA" id="ARBA00005762"/>
    </source>
</evidence>
<organism evidence="11 12">
    <name type="scientific">Panagrolaimus davidi</name>
    <dbReference type="NCBI Taxonomy" id="227884"/>
    <lineage>
        <taxon>Eukaryota</taxon>
        <taxon>Metazoa</taxon>
        <taxon>Ecdysozoa</taxon>
        <taxon>Nematoda</taxon>
        <taxon>Chromadorea</taxon>
        <taxon>Rhabditida</taxon>
        <taxon>Tylenchina</taxon>
        <taxon>Panagrolaimomorpha</taxon>
        <taxon>Panagrolaimoidea</taxon>
        <taxon>Panagrolaimidae</taxon>
        <taxon>Panagrolaimus</taxon>
    </lineage>
</organism>
<keyword evidence="3 8" id="KW-0808">Transferase</keyword>
<dbReference type="InterPro" id="IPR057596">
    <property type="entry name" value="RDRP_core"/>
</dbReference>
<keyword evidence="4 8" id="KW-0548">Nucleotidyltransferase</keyword>
<feature type="domain" description="RDRP C-terminal head" evidence="10">
    <location>
        <begin position="250"/>
        <end position="294"/>
    </location>
</feature>
<accession>A0A914PAM2</accession>
<protein>
    <recommendedName>
        <fullName evidence="8">RNA-dependent RNA polymerase</fullName>
        <ecNumber evidence="8">2.7.7.48</ecNumber>
    </recommendedName>
</protein>
<comment type="catalytic activity">
    <reaction evidence="7 8">
        <text>RNA(n) + a ribonucleoside 5'-triphosphate = RNA(n+1) + diphosphate</text>
        <dbReference type="Rhea" id="RHEA:21248"/>
        <dbReference type="Rhea" id="RHEA-COMP:14527"/>
        <dbReference type="Rhea" id="RHEA-COMP:17342"/>
        <dbReference type="ChEBI" id="CHEBI:33019"/>
        <dbReference type="ChEBI" id="CHEBI:61557"/>
        <dbReference type="ChEBI" id="CHEBI:140395"/>
        <dbReference type="EC" id="2.7.7.48"/>
    </reaction>
</comment>
<evidence type="ECO:0000259" key="9">
    <source>
        <dbReference type="Pfam" id="PF05183"/>
    </source>
</evidence>